<dbReference type="AlphaFoldDB" id="A0A8J7I573"/>
<comment type="caution">
    <text evidence="1">The sequence shown here is derived from an EMBL/GenBank/DDBJ whole genome shotgun (WGS) entry which is preliminary data.</text>
</comment>
<dbReference type="RefSeq" id="WP_214434848.1">
    <property type="nucleotide sequence ID" value="NZ_JAECZA010000224.1"/>
</dbReference>
<dbReference type="EMBL" id="JAECZA010000224">
    <property type="protein sequence ID" value="MBH8576105.1"/>
    <property type="molecule type" value="Genomic_DNA"/>
</dbReference>
<accession>A0A8J7I573</accession>
<keyword evidence="2" id="KW-1185">Reference proteome</keyword>
<dbReference type="Proteomes" id="UP000662314">
    <property type="component" value="Unassembled WGS sequence"/>
</dbReference>
<proteinExistence type="predicted"/>
<organism evidence="1 2">
    <name type="scientific">Dendronalium phyllosphericum CENA369</name>
    <dbReference type="NCBI Taxonomy" id="1725256"/>
    <lineage>
        <taxon>Bacteria</taxon>
        <taxon>Bacillati</taxon>
        <taxon>Cyanobacteriota</taxon>
        <taxon>Cyanophyceae</taxon>
        <taxon>Nostocales</taxon>
        <taxon>Nostocaceae</taxon>
        <taxon>Dendronalium</taxon>
        <taxon>Dendronalium phyllosphericum</taxon>
    </lineage>
</organism>
<sequence length="63" mass="6561">MTDIAVVTPFKTIAIAQRLTKTGFLLSEKLQGEATALDGFPGSRASGVVSLRANSGDSALCYN</sequence>
<protein>
    <submittedName>
        <fullName evidence="1">Uncharacterized protein</fullName>
    </submittedName>
</protein>
<reference evidence="1 2" key="1">
    <citation type="journal article" date="2021" name="Int. J. Syst. Evol. Microbiol.">
        <title>Amazonocrinis nigriterrae gen. nov., sp. nov., Atlanticothrix silvestris gen. nov., sp. nov. and Dendronalium phyllosphericum gen. nov., sp. nov., nostocacean cyanobacteria from Brazilian environments.</title>
        <authorList>
            <person name="Alvarenga D.O."/>
            <person name="Andreote A.P.D."/>
            <person name="Branco L.H.Z."/>
            <person name="Delbaje E."/>
            <person name="Cruz R.B."/>
            <person name="Varani A.M."/>
            <person name="Fiore M.F."/>
        </authorList>
    </citation>
    <scope>NUCLEOTIDE SEQUENCE [LARGE SCALE GENOMIC DNA]</scope>
    <source>
        <strain evidence="1 2">CENA369</strain>
    </source>
</reference>
<evidence type="ECO:0000313" key="2">
    <source>
        <dbReference type="Proteomes" id="UP000662314"/>
    </source>
</evidence>
<evidence type="ECO:0000313" key="1">
    <source>
        <dbReference type="EMBL" id="MBH8576105.1"/>
    </source>
</evidence>
<name>A0A8J7I573_9NOST</name>
<gene>
    <name evidence="1" type="ORF">I8752_24550</name>
</gene>